<dbReference type="AlphaFoldDB" id="A0A1G9YV49"/>
<dbReference type="Gene3D" id="3.10.129.10">
    <property type="entry name" value="Hotdog Thioesterase"/>
    <property type="match status" value="1"/>
</dbReference>
<reference evidence="1 2" key="1">
    <citation type="submission" date="2016-10" db="EMBL/GenBank/DDBJ databases">
        <authorList>
            <person name="de Groot N.N."/>
        </authorList>
    </citation>
    <scope>NUCLEOTIDE SEQUENCE [LARGE SCALE GENOMIC DNA]</scope>
    <source>
        <strain evidence="1 2">CGMCC 1.11147</strain>
    </source>
</reference>
<sequence length="229" mass="25037">MFYTPRVTGYVKDDLSQEEIERQRDLYGPLTQAVRELVDATIRTTVDDDEIRQAQADVEEIVARLRTSQLDGPYGVRFGGEGRGRPWGNTVVGVRNAAAPPLVIHHDDEGNAWSDFHLGAAYEGPPNLVHGGVSSMILDQMLGEAAGAGGKPGMTGTLTLRYRKGTPLGDLRAESWIDRSEGIKTWAKGHIIGPDGVTVEAEGVFILPKWAREAIATQDPTRPTPKYFE</sequence>
<dbReference type="STRING" id="1005944.SAMN05192576_1504"/>
<accession>A0A1G9YV49</accession>
<dbReference type="Proteomes" id="UP000199004">
    <property type="component" value="Unassembled WGS sequence"/>
</dbReference>
<dbReference type="InterPro" id="IPR029069">
    <property type="entry name" value="HotDog_dom_sf"/>
</dbReference>
<organism evidence="1 2">
    <name type="scientific">Nocardioides szechwanensis</name>
    <dbReference type="NCBI Taxonomy" id="1005944"/>
    <lineage>
        <taxon>Bacteria</taxon>
        <taxon>Bacillati</taxon>
        <taxon>Actinomycetota</taxon>
        <taxon>Actinomycetes</taxon>
        <taxon>Propionibacteriales</taxon>
        <taxon>Nocardioidaceae</taxon>
        <taxon>Nocardioides</taxon>
    </lineage>
</organism>
<dbReference type="CDD" id="cd03443">
    <property type="entry name" value="PaaI_thioesterase"/>
    <property type="match status" value="1"/>
</dbReference>
<keyword evidence="2" id="KW-1185">Reference proteome</keyword>
<dbReference type="PANTHER" id="PTHR47260:SF1">
    <property type="entry name" value="UPF0644 PROTEIN PB2B4.06"/>
    <property type="match status" value="1"/>
</dbReference>
<dbReference type="EMBL" id="FNIC01000002">
    <property type="protein sequence ID" value="SDN12964.1"/>
    <property type="molecule type" value="Genomic_DNA"/>
</dbReference>
<proteinExistence type="predicted"/>
<dbReference type="PANTHER" id="PTHR47260">
    <property type="entry name" value="UPF0644 PROTEIN PB2B4.06"/>
    <property type="match status" value="1"/>
</dbReference>
<protein>
    <recommendedName>
        <fullName evidence="3">Thioesterase superfamily protein</fullName>
    </recommendedName>
</protein>
<evidence type="ECO:0008006" key="3">
    <source>
        <dbReference type="Google" id="ProtNLM"/>
    </source>
</evidence>
<dbReference type="InterPro" id="IPR052061">
    <property type="entry name" value="PTE-AB_protein"/>
</dbReference>
<dbReference type="SUPFAM" id="SSF54637">
    <property type="entry name" value="Thioesterase/thiol ester dehydrase-isomerase"/>
    <property type="match status" value="1"/>
</dbReference>
<evidence type="ECO:0000313" key="2">
    <source>
        <dbReference type="Proteomes" id="UP000199004"/>
    </source>
</evidence>
<name>A0A1G9YV49_9ACTN</name>
<evidence type="ECO:0000313" key="1">
    <source>
        <dbReference type="EMBL" id="SDN12964.1"/>
    </source>
</evidence>
<gene>
    <name evidence="1" type="ORF">SAMN05192576_1504</name>
</gene>